<dbReference type="PANTHER" id="PTHR21581:SF33">
    <property type="entry name" value="D-ALANYL-D-ALANINE CARBOXYPEPTIDASE DACB"/>
    <property type="match status" value="1"/>
</dbReference>
<keyword evidence="10" id="KW-1133">Transmembrane helix</keyword>
<evidence type="ECO:0000259" key="11">
    <source>
        <dbReference type="Pfam" id="PF00768"/>
    </source>
</evidence>
<evidence type="ECO:0000256" key="7">
    <source>
        <dbReference type="PIRSR" id="PIRSR618044-1"/>
    </source>
</evidence>
<dbReference type="InterPro" id="IPR012338">
    <property type="entry name" value="Beta-lactam/transpept-like"/>
</dbReference>
<dbReference type="EMBL" id="MNUY01000034">
    <property type="protein sequence ID" value="OIO14458.1"/>
    <property type="molecule type" value="Genomic_DNA"/>
</dbReference>
<evidence type="ECO:0000256" key="6">
    <source>
        <dbReference type="ARBA" id="ARBA00023316"/>
    </source>
</evidence>
<dbReference type="Gene3D" id="3.40.710.10">
    <property type="entry name" value="DD-peptidase/beta-lactamase superfamily"/>
    <property type="match status" value="1"/>
</dbReference>
<evidence type="ECO:0000256" key="4">
    <source>
        <dbReference type="ARBA" id="ARBA00022960"/>
    </source>
</evidence>
<dbReference type="STRING" id="1805209.AUJ73_02205"/>
<feature type="active site" description="Acyl-ester intermediate" evidence="7">
    <location>
        <position position="101"/>
    </location>
</feature>
<dbReference type="GO" id="GO:0071555">
    <property type="term" value="P:cell wall organization"/>
    <property type="evidence" value="ECO:0007669"/>
    <property type="project" value="UniProtKB-KW"/>
</dbReference>
<feature type="transmembrane region" description="Helical" evidence="10">
    <location>
        <begin position="13"/>
        <end position="32"/>
    </location>
</feature>
<name>A0A1J4TRH3_9BACT</name>
<reference evidence="12 13" key="1">
    <citation type="journal article" date="2016" name="Environ. Microbiol.">
        <title>Genomic resolution of a cold subsurface aquifer community provides metabolic insights for novel microbes adapted to high CO concentrations.</title>
        <authorList>
            <person name="Probst A.J."/>
            <person name="Castelle C.J."/>
            <person name="Singh A."/>
            <person name="Brown C.T."/>
            <person name="Anantharaman K."/>
            <person name="Sharon I."/>
            <person name="Hug L.A."/>
            <person name="Burstein D."/>
            <person name="Emerson J.B."/>
            <person name="Thomas B.C."/>
            <person name="Banfield J.F."/>
        </authorList>
    </citation>
    <scope>NUCLEOTIDE SEQUENCE [LARGE SCALE GENOMIC DNA]</scope>
    <source>
        <strain evidence="12">CG1_02_37_22</strain>
    </source>
</reference>
<evidence type="ECO:0000256" key="9">
    <source>
        <dbReference type="RuleBase" id="RU004016"/>
    </source>
</evidence>
<evidence type="ECO:0000256" key="5">
    <source>
        <dbReference type="ARBA" id="ARBA00022984"/>
    </source>
</evidence>
<keyword evidence="5" id="KW-0573">Peptidoglycan synthesis</keyword>
<gene>
    <name evidence="12" type="ORF">AUJ73_02205</name>
</gene>
<keyword evidence="3" id="KW-0378">Hydrolase</keyword>
<sequence>MINPFSLQYIKKYIVRIIFFVIFTILLLIIPYPNVYFQKVARTKGVALYSESNLPPPPPYPINKGLSPVPVISAEGVYIKDINSGAVIYSKNGDEKFSPASTTKIITSLVALDKYNIDEVLTVKSIINDGRTMGLVSGEKLTFETLLYGALVHSANDAAYTIAENYPGGIGEFIKKMNEKTTAIHLNNSHYTNPIGFDDNNQYTTPSDLAKQAIVGLSNKTFSKIVGTKSITVSDISYTYFHSLINVNELLGKVPGVSGVKTGFTQNAGEVLVSEVKKNGRNIIVVVLKSRDRFGDTVKLVDWVFNNFEWLPINEITPAPESPVLFK</sequence>
<evidence type="ECO:0000313" key="13">
    <source>
        <dbReference type="Proteomes" id="UP000183120"/>
    </source>
</evidence>
<evidence type="ECO:0000256" key="8">
    <source>
        <dbReference type="PIRSR" id="PIRSR618044-2"/>
    </source>
</evidence>
<dbReference type="GO" id="GO:0009252">
    <property type="term" value="P:peptidoglycan biosynthetic process"/>
    <property type="evidence" value="ECO:0007669"/>
    <property type="project" value="UniProtKB-KW"/>
</dbReference>
<keyword evidence="6" id="KW-0961">Cell wall biogenesis/degradation</keyword>
<proteinExistence type="inferred from homology"/>
<feature type="active site" description="Proton acceptor" evidence="7">
    <location>
        <position position="104"/>
    </location>
</feature>
<evidence type="ECO:0000256" key="1">
    <source>
        <dbReference type="ARBA" id="ARBA00007164"/>
    </source>
</evidence>
<comment type="similarity">
    <text evidence="1 9">Belongs to the peptidase S11 family.</text>
</comment>
<keyword evidence="10" id="KW-0472">Membrane</keyword>
<evidence type="ECO:0000313" key="12">
    <source>
        <dbReference type="EMBL" id="OIO14458.1"/>
    </source>
</evidence>
<dbReference type="GO" id="GO:0009002">
    <property type="term" value="F:serine-type D-Ala-D-Ala carboxypeptidase activity"/>
    <property type="evidence" value="ECO:0007669"/>
    <property type="project" value="InterPro"/>
</dbReference>
<dbReference type="PRINTS" id="PR00725">
    <property type="entry name" value="DADACBPTASE1"/>
</dbReference>
<dbReference type="InterPro" id="IPR001967">
    <property type="entry name" value="Peptidase_S11_N"/>
</dbReference>
<keyword evidence="4" id="KW-0133">Cell shape</keyword>
<evidence type="ECO:0000256" key="2">
    <source>
        <dbReference type="ARBA" id="ARBA00022729"/>
    </source>
</evidence>
<feature type="binding site" evidence="8">
    <location>
        <position position="261"/>
    </location>
    <ligand>
        <name>substrate</name>
    </ligand>
</feature>
<feature type="active site" evidence="7">
    <location>
        <position position="154"/>
    </location>
</feature>
<organism evidence="12 13">
    <name type="scientific">Candidatus Gottesmanbacteria bacterium CG1_02_37_22</name>
    <dbReference type="NCBI Taxonomy" id="1805209"/>
    <lineage>
        <taxon>Bacteria</taxon>
        <taxon>Candidatus Gottesmaniibacteriota</taxon>
    </lineage>
</organism>
<dbReference type="GO" id="GO:0008360">
    <property type="term" value="P:regulation of cell shape"/>
    <property type="evidence" value="ECO:0007669"/>
    <property type="project" value="UniProtKB-KW"/>
</dbReference>
<feature type="domain" description="Peptidase S11 D-alanyl-D-alanine carboxypeptidase A N-terminal" evidence="11">
    <location>
        <begin position="70"/>
        <end position="290"/>
    </location>
</feature>
<evidence type="ECO:0000256" key="3">
    <source>
        <dbReference type="ARBA" id="ARBA00022801"/>
    </source>
</evidence>
<dbReference type="PANTHER" id="PTHR21581">
    <property type="entry name" value="D-ALANYL-D-ALANINE CARBOXYPEPTIDASE"/>
    <property type="match status" value="1"/>
</dbReference>
<dbReference type="Proteomes" id="UP000183120">
    <property type="component" value="Unassembled WGS sequence"/>
</dbReference>
<comment type="caution">
    <text evidence="12">The sequence shown here is derived from an EMBL/GenBank/DDBJ whole genome shotgun (WGS) entry which is preliminary data.</text>
</comment>
<keyword evidence="2" id="KW-0732">Signal</keyword>
<dbReference type="InterPro" id="IPR018044">
    <property type="entry name" value="Peptidase_S11"/>
</dbReference>
<dbReference type="SUPFAM" id="SSF56601">
    <property type="entry name" value="beta-lactamase/transpeptidase-like"/>
    <property type="match status" value="1"/>
</dbReference>
<evidence type="ECO:0000256" key="10">
    <source>
        <dbReference type="SAM" id="Phobius"/>
    </source>
</evidence>
<accession>A0A1J4TRH3</accession>
<keyword evidence="10" id="KW-0812">Transmembrane</keyword>
<dbReference type="Pfam" id="PF00768">
    <property type="entry name" value="Peptidase_S11"/>
    <property type="match status" value="1"/>
</dbReference>
<dbReference type="GO" id="GO:0006508">
    <property type="term" value="P:proteolysis"/>
    <property type="evidence" value="ECO:0007669"/>
    <property type="project" value="InterPro"/>
</dbReference>
<dbReference type="AlphaFoldDB" id="A0A1J4TRH3"/>
<protein>
    <recommendedName>
        <fullName evidence="11">Peptidase S11 D-alanyl-D-alanine carboxypeptidase A N-terminal domain-containing protein</fullName>
    </recommendedName>
</protein>